<accession>A0ABR2VKW4</accession>
<name>A0ABR2VKW4_9FUNG</name>
<feature type="region of interest" description="Disordered" evidence="1">
    <location>
        <begin position="1"/>
        <end position="41"/>
    </location>
</feature>
<organism evidence="2 3">
    <name type="scientific">Basidiobolus ranarum</name>
    <dbReference type="NCBI Taxonomy" id="34480"/>
    <lineage>
        <taxon>Eukaryota</taxon>
        <taxon>Fungi</taxon>
        <taxon>Fungi incertae sedis</taxon>
        <taxon>Zoopagomycota</taxon>
        <taxon>Entomophthoromycotina</taxon>
        <taxon>Basidiobolomycetes</taxon>
        <taxon>Basidiobolales</taxon>
        <taxon>Basidiobolaceae</taxon>
        <taxon>Basidiobolus</taxon>
    </lineage>
</organism>
<proteinExistence type="predicted"/>
<gene>
    <name evidence="2" type="ORF">K7432_016982</name>
</gene>
<feature type="non-terminal residue" evidence="2">
    <location>
        <position position="1"/>
    </location>
</feature>
<feature type="compositionally biased region" description="Polar residues" evidence="1">
    <location>
        <begin position="24"/>
        <end position="41"/>
    </location>
</feature>
<reference evidence="2 3" key="1">
    <citation type="submission" date="2023-04" db="EMBL/GenBank/DDBJ databases">
        <title>Genome of Basidiobolus ranarum AG-B5.</title>
        <authorList>
            <person name="Stajich J.E."/>
            <person name="Carter-House D."/>
            <person name="Gryganskyi A."/>
        </authorList>
    </citation>
    <scope>NUCLEOTIDE SEQUENCE [LARGE SCALE GENOMIC DNA]</scope>
    <source>
        <strain evidence="2 3">AG-B5</strain>
    </source>
</reference>
<comment type="caution">
    <text evidence="2">The sequence shown here is derived from an EMBL/GenBank/DDBJ whole genome shotgun (WGS) entry which is preliminary data.</text>
</comment>
<evidence type="ECO:0000256" key="1">
    <source>
        <dbReference type="SAM" id="MobiDB-lite"/>
    </source>
</evidence>
<evidence type="ECO:0000313" key="2">
    <source>
        <dbReference type="EMBL" id="KAK9674704.1"/>
    </source>
</evidence>
<evidence type="ECO:0000313" key="3">
    <source>
        <dbReference type="Proteomes" id="UP001479436"/>
    </source>
</evidence>
<feature type="compositionally biased region" description="Basic and acidic residues" evidence="1">
    <location>
        <begin position="1"/>
        <end position="21"/>
    </location>
</feature>
<dbReference type="EMBL" id="JASJQH010010097">
    <property type="protein sequence ID" value="KAK9674704.1"/>
    <property type="molecule type" value="Genomic_DNA"/>
</dbReference>
<sequence>NIMPRKYQDRFPHLPTRRGEGSVRSGTIANQESQNPVAPNRNQTTHALGTVEQLAANRQQNAQNSTVLRRNRAEATNAICQLLHLGTSIPQYQVIRIALWELERMLALVPESKHLTPAQVSVLMNRVREFYSLNDLDQSQSNNNGLGGMKSTRW</sequence>
<protein>
    <submittedName>
        <fullName evidence="2">Uncharacterized protein</fullName>
    </submittedName>
</protein>
<keyword evidence="3" id="KW-1185">Reference proteome</keyword>
<dbReference type="Proteomes" id="UP001479436">
    <property type="component" value="Unassembled WGS sequence"/>
</dbReference>